<dbReference type="AlphaFoldDB" id="A0AAN6GYZ4"/>
<name>A0AAN6GYZ4_9PEZI</name>
<proteinExistence type="predicted"/>
<comment type="caution">
    <text evidence="1">The sequence shown here is derived from an EMBL/GenBank/DDBJ whole genome shotgun (WGS) entry which is preliminary data.</text>
</comment>
<organism evidence="1 2">
    <name type="scientific">Friedmanniomyces endolithicus</name>
    <dbReference type="NCBI Taxonomy" id="329885"/>
    <lineage>
        <taxon>Eukaryota</taxon>
        <taxon>Fungi</taxon>
        <taxon>Dikarya</taxon>
        <taxon>Ascomycota</taxon>
        <taxon>Pezizomycotina</taxon>
        <taxon>Dothideomycetes</taxon>
        <taxon>Dothideomycetidae</taxon>
        <taxon>Mycosphaerellales</taxon>
        <taxon>Teratosphaeriaceae</taxon>
        <taxon>Friedmanniomyces</taxon>
    </lineage>
</organism>
<sequence length="436" mass="47953">MRIRVERSVSIYSEQALVKPVTQQSILDQLAGLVSGLLTLLLSKAMAPALRRNFEEALSQSCDIHFTIEVDLKTGIGEILLGQDRPKGILHCPALHLNVALDNELSLPATIDQLDNLLSTSPPYGMGYLNFPFIKADSKMWNQLVLTFLVVKGWWWSKHLIRDLPERLFVPTHNAYFSAMAFIGATMLHLEQNSGCSITTNNLIDGLRLLTNLGGIHEPMTFEAMTYAAQGPGGTLVHHVLPDDQRRWSDNPYLVYIWLTGKFMTVPEVALFAHGPEFRIPKSNPEYKSHDTLIPGLDGDIASPPAATIFADCTAGHTLRCAIITQKRKIRVLPLSRVLCGTLLAYIGCDPACTHDSTKSAARQLNINVLPWSVVQDEYYGIAEVEDEETVLVTGTEGSRLGQAMALAVTTGCTAIDTRGCLECAFSRSSHVIRTA</sequence>
<dbReference type="Proteomes" id="UP001175353">
    <property type="component" value="Unassembled WGS sequence"/>
</dbReference>
<reference evidence="1" key="1">
    <citation type="submission" date="2023-06" db="EMBL/GenBank/DDBJ databases">
        <title>Black Yeasts Isolated from many extreme environments.</title>
        <authorList>
            <person name="Coleine C."/>
            <person name="Stajich J.E."/>
            <person name="Selbmann L."/>
        </authorList>
    </citation>
    <scope>NUCLEOTIDE SEQUENCE</scope>
    <source>
        <strain evidence="1">CCFEE 5200</strain>
    </source>
</reference>
<evidence type="ECO:0000313" key="2">
    <source>
        <dbReference type="Proteomes" id="UP001175353"/>
    </source>
</evidence>
<keyword evidence="2" id="KW-1185">Reference proteome</keyword>
<protein>
    <submittedName>
        <fullName evidence="1">Uncharacterized protein</fullName>
    </submittedName>
</protein>
<accession>A0AAN6GYZ4</accession>
<dbReference type="EMBL" id="JAUJLE010000904">
    <property type="protein sequence ID" value="KAK0950135.1"/>
    <property type="molecule type" value="Genomic_DNA"/>
</dbReference>
<evidence type="ECO:0000313" key="1">
    <source>
        <dbReference type="EMBL" id="KAK0950135.1"/>
    </source>
</evidence>
<gene>
    <name evidence="1" type="ORF">LTR91_025896</name>
</gene>